<accession>A0A494X0Q2</accession>
<dbReference type="OrthoDB" id="9810361at2"/>
<dbReference type="AlphaFoldDB" id="A0A494X0Q2"/>
<dbReference type="Proteomes" id="UP000271256">
    <property type="component" value="Unassembled WGS sequence"/>
</dbReference>
<comment type="caution">
    <text evidence="1">The sequence shown here is derived from an EMBL/GenBank/DDBJ whole genome shotgun (WGS) entry which is preliminary data.</text>
</comment>
<name>A0A494X0Q2_9FIRM</name>
<organism evidence="1 2">
    <name type="scientific">Desulfofundulus salinus</name>
    <dbReference type="NCBI Taxonomy" id="2419843"/>
    <lineage>
        <taxon>Bacteria</taxon>
        <taxon>Bacillati</taxon>
        <taxon>Bacillota</taxon>
        <taxon>Clostridia</taxon>
        <taxon>Eubacteriales</taxon>
        <taxon>Peptococcaceae</taxon>
        <taxon>Desulfofundulus</taxon>
    </lineage>
</organism>
<proteinExistence type="predicted"/>
<dbReference type="InterPro" id="IPR005358">
    <property type="entry name" value="Puta_zinc/iron-chelating_dom"/>
</dbReference>
<protein>
    <submittedName>
        <fullName evidence="1">YkgJ family cysteine cluster protein</fullName>
    </submittedName>
</protein>
<gene>
    <name evidence="1" type="ORF">D7024_11745</name>
</gene>
<dbReference type="EMBL" id="RBWE01000001">
    <property type="protein sequence ID" value="RKO68182.1"/>
    <property type="molecule type" value="Genomic_DNA"/>
</dbReference>
<sequence length="235" mass="26981">MKVKRPFATTFCRKKVQKINRDSCIRCGTCCLKGGPTLHHEDKELLLAGYVGHQDLITIRKGELVFDPLLDALKPAPRELVKVRGKGKEWSCCFFDEKSSACTIYEHRLLECRLLKCWDTSALEGVVGRNTIVRADIINPRDPILEVIEMHERECPCQEVEELLSNLSRGTDKSKTLARLDELVRKDLAIRVYAIKELGLREEFELFIFGRPLFKVLSSWEERRFQGSVYADHSG</sequence>
<reference evidence="1 2" key="1">
    <citation type="submission" date="2018-10" db="EMBL/GenBank/DDBJ databases">
        <authorList>
            <person name="Grouzdev D.S."/>
            <person name="Krutkina M.S."/>
            <person name="Tourova T.P."/>
            <person name="Nazina T.N."/>
        </authorList>
    </citation>
    <scope>NUCLEOTIDE SEQUENCE [LARGE SCALE GENOMIC DNA]</scope>
    <source>
        <strain evidence="1 2">435</strain>
    </source>
</reference>
<evidence type="ECO:0000313" key="1">
    <source>
        <dbReference type="EMBL" id="RKO68182.1"/>
    </source>
</evidence>
<dbReference type="Pfam" id="PF03692">
    <property type="entry name" value="CxxCxxCC"/>
    <property type="match status" value="1"/>
</dbReference>
<evidence type="ECO:0000313" key="2">
    <source>
        <dbReference type="Proteomes" id="UP000271256"/>
    </source>
</evidence>
<keyword evidence="2" id="KW-1185">Reference proteome</keyword>